<evidence type="ECO:0000256" key="6">
    <source>
        <dbReference type="ARBA" id="ARBA00022989"/>
    </source>
</evidence>
<feature type="transmembrane region" description="Helical" evidence="8">
    <location>
        <begin position="33"/>
        <end position="50"/>
    </location>
</feature>
<keyword evidence="6 8" id="KW-1133">Transmembrane helix</keyword>
<evidence type="ECO:0000256" key="3">
    <source>
        <dbReference type="ARBA" id="ARBA00022448"/>
    </source>
</evidence>
<dbReference type="PANTHER" id="PTHR36838">
    <property type="entry name" value="AUXIN EFFLUX CARRIER FAMILY PROTEIN"/>
    <property type="match status" value="1"/>
</dbReference>
<evidence type="ECO:0000313" key="10">
    <source>
        <dbReference type="Proteomes" id="UP000439994"/>
    </source>
</evidence>
<dbReference type="Proteomes" id="UP000439994">
    <property type="component" value="Unassembled WGS sequence"/>
</dbReference>
<feature type="transmembrane region" description="Helical" evidence="8">
    <location>
        <begin position="161"/>
        <end position="182"/>
    </location>
</feature>
<dbReference type="Pfam" id="PF03547">
    <property type="entry name" value="Mem_trans"/>
    <property type="match status" value="2"/>
</dbReference>
<reference evidence="9 10" key="1">
    <citation type="submission" date="2019-11" db="EMBL/GenBank/DDBJ databases">
        <title>P. haliotis isolates from Z. marina roots.</title>
        <authorList>
            <person name="Cohen M."/>
            <person name="Jospin G."/>
            <person name="Eisen J.A."/>
            <person name="Coil D.A."/>
        </authorList>
    </citation>
    <scope>NUCLEOTIDE SEQUENCE [LARGE SCALE GENOMIC DNA]</scope>
    <source>
        <strain evidence="9 10">UCD-MCMsp1aY</strain>
    </source>
</reference>
<dbReference type="PANTHER" id="PTHR36838:SF3">
    <property type="entry name" value="TRANSPORTER AUXIN EFFLUX CARRIER EC FAMILY"/>
    <property type="match status" value="1"/>
</dbReference>
<dbReference type="RefSeq" id="WP_155696886.1">
    <property type="nucleotide sequence ID" value="NZ_WOCD01000005.1"/>
</dbReference>
<dbReference type="EMBL" id="WOCD01000005">
    <property type="protein sequence ID" value="MUH73549.1"/>
    <property type="molecule type" value="Genomic_DNA"/>
</dbReference>
<keyword evidence="7 8" id="KW-0472">Membrane</keyword>
<dbReference type="Gene3D" id="1.20.1530.20">
    <property type="match status" value="1"/>
</dbReference>
<evidence type="ECO:0000256" key="1">
    <source>
        <dbReference type="ARBA" id="ARBA00004651"/>
    </source>
</evidence>
<dbReference type="AlphaFoldDB" id="A0A6N8FD80"/>
<evidence type="ECO:0008006" key="11">
    <source>
        <dbReference type="Google" id="ProtNLM"/>
    </source>
</evidence>
<accession>A0A6N8FD80</accession>
<evidence type="ECO:0000313" key="9">
    <source>
        <dbReference type="EMBL" id="MUH73549.1"/>
    </source>
</evidence>
<feature type="transmembrane region" description="Helical" evidence="8">
    <location>
        <begin position="246"/>
        <end position="265"/>
    </location>
</feature>
<sequence>MITLSVILPLAIICFLGFLLAKVNWLKQAQVQALSSVCFSLLIPLFLFKSTSQTNLSSGLSWTWFAALYLGMLVVFFAQFHFMTKVLKRSNANASVSSLAATYSNTVLISIPVLIGLLGAETAGQGFVLIAFHSAMLFIITELYISSITIKNVVNSLKNPLVMSITAGLLCNVLGVTIPTVILEPLDMLSTSAIPLALFSLGASIKFLPIKGNRSEALLLSCVKLIVLPGTVYLLATFVFLLNAEATLIVVLLTASPTGVNAFIISTKHKVQEGISATTVVFSTILSVLTITLWSYLLY</sequence>
<name>A0A6N8FD80_9GAMM</name>
<dbReference type="InterPro" id="IPR038770">
    <property type="entry name" value="Na+/solute_symporter_sf"/>
</dbReference>
<feature type="transmembrane region" description="Helical" evidence="8">
    <location>
        <begin position="188"/>
        <end position="205"/>
    </location>
</feature>
<dbReference type="GO" id="GO:0005886">
    <property type="term" value="C:plasma membrane"/>
    <property type="evidence" value="ECO:0007669"/>
    <property type="project" value="UniProtKB-SubCell"/>
</dbReference>
<feature type="transmembrane region" description="Helical" evidence="8">
    <location>
        <begin position="217"/>
        <end position="240"/>
    </location>
</feature>
<keyword evidence="3" id="KW-0813">Transport</keyword>
<keyword evidence="5 8" id="KW-0812">Transmembrane</keyword>
<keyword evidence="4" id="KW-1003">Cell membrane</keyword>
<feature type="transmembrane region" description="Helical" evidence="8">
    <location>
        <begin position="62"/>
        <end position="82"/>
    </location>
</feature>
<comment type="caution">
    <text evidence="9">The sequence shown here is derived from an EMBL/GenBank/DDBJ whole genome shotgun (WGS) entry which is preliminary data.</text>
</comment>
<evidence type="ECO:0000256" key="5">
    <source>
        <dbReference type="ARBA" id="ARBA00022692"/>
    </source>
</evidence>
<keyword evidence="10" id="KW-1185">Reference proteome</keyword>
<dbReference type="InterPro" id="IPR004776">
    <property type="entry name" value="Mem_transp_PIN-like"/>
</dbReference>
<feature type="transmembrane region" description="Helical" evidence="8">
    <location>
        <begin position="277"/>
        <end position="297"/>
    </location>
</feature>
<protein>
    <recommendedName>
        <fullName evidence="11">AEC family transporter</fullName>
    </recommendedName>
</protein>
<evidence type="ECO:0000256" key="7">
    <source>
        <dbReference type="ARBA" id="ARBA00023136"/>
    </source>
</evidence>
<gene>
    <name evidence="9" type="ORF">GNP35_14265</name>
</gene>
<comment type="similarity">
    <text evidence="2">Belongs to the auxin efflux carrier (TC 2.A.69) family.</text>
</comment>
<evidence type="ECO:0000256" key="2">
    <source>
        <dbReference type="ARBA" id="ARBA00010145"/>
    </source>
</evidence>
<proteinExistence type="inferred from homology"/>
<organism evidence="9 10">
    <name type="scientific">Psychrosphaera haliotis</name>
    <dbReference type="NCBI Taxonomy" id="555083"/>
    <lineage>
        <taxon>Bacteria</taxon>
        <taxon>Pseudomonadati</taxon>
        <taxon>Pseudomonadota</taxon>
        <taxon>Gammaproteobacteria</taxon>
        <taxon>Alteromonadales</taxon>
        <taxon>Pseudoalteromonadaceae</taxon>
        <taxon>Psychrosphaera</taxon>
    </lineage>
</organism>
<feature type="transmembrane region" description="Helical" evidence="8">
    <location>
        <begin position="94"/>
        <end position="120"/>
    </location>
</feature>
<dbReference type="OrthoDB" id="5870554at2"/>
<feature type="transmembrane region" description="Helical" evidence="8">
    <location>
        <begin position="6"/>
        <end position="26"/>
    </location>
</feature>
<comment type="subcellular location">
    <subcellularLocation>
        <location evidence="1">Cell membrane</location>
        <topology evidence="1">Multi-pass membrane protein</topology>
    </subcellularLocation>
</comment>
<evidence type="ECO:0000256" key="4">
    <source>
        <dbReference type="ARBA" id="ARBA00022475"/>
    </source>
</evidence>
<dbReference type="GO" id="GO:0055085">
    <property type="term" value="P:transmembrane transport"/>
    <property type="evidence" value="ECO:0007669"/>
    <property type="project" value="InterPro"/>
</dbReference>
<evidence type="ECO:0000256" key="8">
    <source>
        <dbReference type="SAM" id="Phobius"/>
    </source>
</evidence>
<feature type="transmembrane region" description="Helical" evidence="8">
    <location>
        <begin position="126"/>
        <end position="149"/>
    </location>
</feature>